<dbReference type="PANTHER" id="PTHR30124:SF0">
    <property type="entry name" value="MEMBRANE-BOUND LYTIC MUREIN TRANSGLYCOSYLASE A"/>
    <property type="match status" value="1"/>
</dbReference>
<keyword evidence="8" id="KW-1185">Reference proteome</keyword>
<dbReference type="CDD" id="cd14485">
    <property type="entry name" value="mltA_like_LT_A"/>
    <property type="match status" value="1"/>
</dbReference>
<name>A0A378JHK4_9GAMM</name>
<dbReference type="PIRSF" id="PIRSF019422">
    <property type="entry name" value="MltA"/>
    <property type="match status" value="1"/>
</dbReference>
<keyword evidence="5" id="KW-1133">Transmembrane helix</keyword>
<dbReference type="GO" id="GO:0009253">
    <property type="term" value="P:peptidoglycan catabolic process"/>
    <property type="evidence" value="ECO:0007669"/>
    <property type="project" value="TreeGrafter"/>
</dbReference>
<sequence>MKRQLFYFFILVFTVIAGFTIWIMHKPAPLTLKESSFAKLPGWNEAHVTKSLSAFQLSCKTFLRQNPNRAVGSQKIPLKVKDWYPACREALLLNNANENTARSFFQKWFKPVEFYEKKTVHGLFTGYYLPLLHGSLVKTTRYNVPIYSLPSNLVTIDLGAFSSDLASKRIVARIENNKVLPFYDREAINKGALKDKASVLVWVDSHIDRLFLEIQGSGIVELPNGKHLYLGYAGENGAPYRPIAKFLIDRGILTKDNASMQGIRAYLEAHPNEIEPLINLNKSFVFFRILKDTAALGAQGVTLTPGYSLAVDRKWIPLGAPLWLDTTRPNLQSVEHKKFQRLMIAQDTGGAIRGVVRGDVFWGAGDKATFIAGNMKNKGRYWLLLPRHTVENLLPKTIA</sequence>
<dbReference type="SUPFAM" id="SSF50685">
    <property type="entry name" value="Barwin-like endoglucanases"/>
    <property type="match status" value="1"/>
</dbReference>
<feature type="domain" description="Lytic transglycosylase MltA" evidence="6">
    <location>
        <begin position="131"/>
        <end position="288"/>
    </location>
</feature>
<evidence type="ECO:0000256" key="4">
    <source>
        <dbReference type="PIRNR" id="PIRNR019422"/>
    </source>
</evidence>
<dbReference type="Pfam" id="PF03562">
    <property type="entry name" value="MltA"/>
    <property type="match status" value="1"/>
</dbReference>
<dbReference type="InterPro" id="IPR010611">
    <property type="entry name" value="3D_dom"/>
</dbReference>
<evidence type="ECO:0000256" key="3">
    <source>
        <dbReference type="ARBA" id="ARBA00023316"/>
    </source>
</evidence>
<dbReference type="Gene3D" id="2.40.240.50">
    <property type="entry name" value="Barwin-like endoglucanases"/>
    <property type="match status" value="1"/>
</dbReference>
<evidence type="ECO:0000259" key="6">
    <source>
        <dbReference type="SMART" id="SM00925"/>
    </source>
</evidence>
<feature type="transmembrane region" description="Helical" evidence="5">
    <location>
        <begin position="5"/>
        <end position="24"/>
    </location>
</feature>
<reference evidence="7 8" key="1">
    <citation type="submission" date="2018-06" db="EMBL/GenBank/DDBJ databases">
        <authorList>
            <consortium name="Pathogen Informatics"/>
            <person name="Doyle S."/>
        </authorList>
    </citation>
    <scope>NUCLEOTIDE SEQUENCE [LARGE SCALE GENOMIC DNA]</scope>
    <source>
        <strain evidence="7 8">NCTC13316</strain>
    </source>
</reference>
<protein>
    <recommendedName>
        <fullName evidence="4">Membrane-bound lytic murein transglycosylase A</fullName>
        <ecNumber evidence="4">4.2.2.n1</ecNumber>
    </recommendedName>
    <alternativeName>
        <fullName evidence="4">Murein hydrolase A</fullName>
    </alternativeName>
</protein>
<dbReference type="SMART" id="SM00925">
    <property type="entry name" value="MltA"/>
    <property type="match status" value="1"/>
</dbReference>
<evidence type="ECO:0000256" key="2">
    <source>
        <dbReference type="ARBA" id="ARBA00023239"/>
    </source>
</evidence>
<keyword evidence="3 4" id="KW-0961">Cell wall biogenesis/degradation</keyword>
<dbReference type="PANTHER" id="PTHR30124">
    <property type="entry name" value="MEMBRANE-BOUND LYTIC MUREIN TRANSGLYCOSYLASE A"/>
    <property type="match status" value="1"/>
</dbReference>
<dbReference type="Pfam" id="PF06725">
    <property type="entry name" value="3D"/>
    <property type="match status" value="1"/>
</dbReference>
<accession>A0A378JHK4</accession>
<keyword evidence="5" id="KW-0472">Membrane</keyword>
<dbReference type="InterPro" id="IPR026044">
    <property type="entry name" value="MltA"/>
</dbReference>
<dbReference type="InterPro" id="IPR005300">
    <property type="entry name" value="MltA_B"/>
</dbReference>
<gene>
    <name evidence="7" type="primary">mltA_1</name>
    <name evidence="7" type="ORF">NCTC13316_00874</name>
</gene>
<keyword evidence="2 4" id="KW-0456">Lyase</keyword>
<dbReference type="GO" id="GO:0004553">
    <property type="term" value="F:hydrolase activity, hydrolyzing O-glycosyl compounds"/>
    <property type="evidence" value="ECO:0007669"/>
    <property type="project" value="InterPro"/>
</dbReference>
<evidence type="ECO:0000313" key="8">
    <source>
        <dbReference type="Proteomes" id="UP000254794"/>
    </source>
</evidence>
<evidence type="ECO:0000313" key="7">
    <source>
        <dbReference type="EMBL" id="STX50786.1"/>
    </source>
</evidence>
<dbReference type="EMBL" id="UGOD01000001">
    <property type="protein sequence ID" value="STX50786.1"/>
    <property type="molecule type" value="Genomic_DNA"/>
</dbReference>
<organism evidence="7 8">
    <name type="scientific">Legionella busanensis</name>
    <dbReference type="NCBI Taxonomy" id="190655"/>
    <lineage>
        <taxon>Bacteria</taxon>
        <taxon>Pseudomonadati</taxon>
        <taxon>Pseudomonadota</taxon>
        <taxon>Gammaproteobacteria</taxon>
        <taxon>Legionellales</taxon>
        <taxon>Legionellaceae</taxon>
        <taxon>Legionella</taxon>
    </lineage>
</organism>
<dbReference type="OrthoDB" id="9783686at2"/>
<dbReference type="AlphaFoldDB" id="A0A378JHK4"/>
<keyword evidence="5" id="KW-0812">Transmembrane</keyword>
<dbReference type="RefSeq" id="WP_115330472.1">
    <property type="nucleotide sequence ID" value="NZ_CAAAHP010000007.1"/>
</dbReference>
<dbReference type="EC" id="4.2.2.n1" evidence="4"/>
<dbReference type="GO" id="GO:0008933">
    <property type="term" value="F:peptidoglycan lytic transglycosylase activity"/>
    <property type="evidence" value="ECO:0007669"/>
    <property type="project" value="TreeGrafter"/>
</dbReference>
<dbReference type="InterPro" id="IPR036908">
    <property type="entry name" value="RlpA-like_sf"/>
</dbReference>
<evidence type="ECO:0000256" key="1">
    <source>
        <dbReference type="ARBA" id="ARBA00001420"/>
    </source>
</evidence>
<comment type="function">
    <text evidence="4">Murein-degrading enzyme. May play a role in recycling of muropeptides during cell elongation and/or cell division.</text>
</comment>
<dbReference type="CDD" id="cd14668">
    <property type="entry name" value="mlta_B"/>
    <property type="match status" value="1"/>
</dbReference>
<evidence type="ECO:0000256" key="5">
    <source>
        <dbReference type="SAM" id="Phobius"/>
    </source>
</evidence>
<dbReference type="GO" id="GO:0019867">
    <property type="term" value="C:outer membrane"/>
    <property type="evidence" value="ECO:0007669"/>
    <property type="project" value="InterPro"/>
</dbReference>
<dbReference type="GO" id="GO:0071555">
    <property type="term" value="P:cell wall organization"/>
    <property type="evidence" value="ECO:0007669"/>
    <property type="project" value="UniProtKB-KW"/>
</dbReference>
<proteinExistence type="predicted"/>
<comment type="catalytic activity">
    <reaction evidence="1 4">
        <text>Exolytic cleavage of the (1-&gt;4)-beta-glycosidic linkage between N-acetylmuramic acid (MurNAc) and N-acetylglucosamine (GlcNAc) residues in peptidoglycan, from either the reducing or the non-reducing ends of the peptidoglycan chains, with concomitant formation of a 1,6-anhydrobond in the MurNAc residue.</text>
        <dbReference type="EC" id="4.2.2.n1"/>
    </reaction>
</comment>
<dbReference type="GO" id="GO:0009254">
    <property type="term" value="P:peptidoglycan turnover"/>
    <property type="evidence" value="ECO:0007669"/>
    <property type="project" value="UniProtKB-UniRule"/>
</dbReference>
<dbReference type="Proteomes" id="UP000254794">
    <property type="component" value="Unassembled WGS sequence"/>
</dbReference>
<dbReference type="Gene3D" id="2.40.40.10">
    <property type="entry name" value="RlpA-like domain"/>
    <property type="match status" value="1"/>
</dbReference>